<dbReference type="Proteomes" id="UP000252357">
    <property type="component" value="Unassembled WGS sequence"/>
</dbReference>
<protein>
    <submittedName>
        <fullName evidence="2">ComF family protein</fullName>
    </submittedName>
</protein>
<dbReference type="Gene3D" id="3.40.50.2020">
    <property type="match status" value="1"/>
</dbReference>
<dbReference type="CDD" id="cd06223">
    <property type="entry name" value="PRTases_typeI"/>
    <property type="match status" value="1"/>
</dbReference>
<proteinExistence type="inferred from homology"/>
<dbReference type="EMBL" id="QPGB01000006">
    <property type="protein sequence ID" value="RCS56666.1"/>
    <property type="molecule type" value="Genomic_DNA"/>
</dbReference>
<evidence type="ECO:0000256" key="1">
    <source>
        <dbReference type="ARBA" id="ARBA00008007"/>
    </source>
</evidence>
<dbReference type="InterPro" id="IPR000836">
    <property type="entry name" value="PRTase_dom"/>
</dbReference>
<accession>A0A368KZ68</accession>
<dbReference type="AlphaFoldDB" id="A0A368KZ68"/>
<dbReference type="InterPro" id="IPR051910">
    <property type="entry name" value="ComF/GntX_DNA_util-trans"/>
</dbReference>
<dbReference type="PANTHER" id="PTHR47505:SF1">
    <property type="entry name" value="DNA UTILIZATION PROTEIN YHGH"/>
    <property type="match status" value="1"/>
</dbReference>
<name>A0A368KZ68_9BURK</name>
<sequence>MACANLLPQQPNRCPVCASPSAAGARPNSPCVRCSQHPPAFHRTYAGVAYEAPFDRLLHALKFQGHLAGAPFFARAILNRLIADNDSEHGATIQALQTTAALVPIPLSQQGLARRGFNQAYVLAKALHQYASSRGIALPPIQSNWLVRQQDLPPQSSLNRQARLQNLRHAFNVPAIHQPLLFGQSIILIDDVMTSGMTLHFAAKALQAAGALHIYGLVAARTALQA</sequence>
<evidence type="ECO:0000313" key="3">
    <source>
        <dbReference type="Proteomes" id="UP000252357"/>
    </source>
</evidence>
<dbReference type="SUPFAM" id="SSF53271">
    <property type="entry name" value="PRTase-like"/>
    <property type="match status" value="1"/>
</dbReference>
<organism evidence="2 3">
    <name type="scientific">Parvibium lacunae</name>
    <dbReference type="NCBI Taxonomy" id="1888893"/>
    <lineage>
        <taxon>Bacteria</taxon>
        <taxon>Pseudomonadati</taxon>
        <taxon>Pseudomonadota</taxon>
        <taxon>Betaproteobacteria</taxon>
        <taxon>Burkholderiales</taxon>
        <taxon>Alcaligenaceae</taxon>
        <taxon>Parvibium</taxon>
    </lineage>
</organism>
<gene>
    <name evidence="2" type="ORF">DU000_11965</name>
</gene>
<keyword evidence="3" id="KW-1185">Reference proteome</keyword>
<reference evidence="2 3" key="1">
    <citation type="journal article" date="2018" name="Int. J. Syst. Evol. Microbiol.">
        <title>Parvibium lacunae gen. nov., sp. nov., a new member of the family Alcaligenaceae isolated from a freshwater pond.</title>
        <authorList>
            <person name="Chen W.M."/>
            <person name="Xie P.B."/>
            <person name="Hsu M.Y."/>
            <person name="Sheu S.Y."/>
        </authorList>
    </citation>
    <scope>NUCLEOTIDE SEQUENCE [LARGE SCALE GENOMIC DNA]</scope>
    <source>
        <strain evidence="2 3">KMB9</strain>
    </source>
</reference>
<dbReference type="InterPro" id="IPR029057">
    <property type="entry name" value="PRTase-like"/>
</dbReference>
<dbReference type="RefSeq" id="WP_114403638.1">
    <property type="nucleotide sequence ID" value="NZ_QPGB01000006.1"/>
</dbReference>
<dbReference type="OrthoDB" id="9793412at2"/>
<comment type="similarity">
    <text evidence="1">Belongs to the ComF/GntX family.</text>
</comment>
<dbReference type="PANTHER" id="PTHR47505">
    <property type="entry name" value="DNA UTILIZATION PROTEIN YHGH"/>
    <property type="match status" value="1"/>
</dbReference>
<comment type="caution">
    <text evidence="2">The sequence shown here is derived from an EMBL/GenBank/DDBJ whole genome shotgun (WGS) entry which is preliminary data.</text>
</comment>
<evidence type="ECO:0000313" key="2">
    <source>
        <dbReference type="EMBL" id="RCS56666.1"/>
    </source>
</evidence>